<comment type="caution">
    <text evidence="5">The sequence shown here is derived from an EMBL/GenBank/DDBJ whole genome shotgun (WGS) entry which is preliminary data.</text>
</comment>
<comment type="similarity">
    <text evidence="3">Belongs to the PTH2 family.</text>
</comment>
<dbReference type="PANTHER" id="PTHR12649">
    <property type="entry name" value="PEPTIDYL-TRNA HYDROLASE 2"/>
    <property type="match status" value="1"/>
</dbReference>
<evidence type="ECO:0000256" key="4">
    <source>
        <dbReference type="ARBA" id="ARBA00048707"/>
    </source>
</evidence>
<protein>
    <recommendedName>
        <fullName evidence="1">peptidyl-tRNA hydrolase</fullName>
        <ecNumber evidence="1">3.1.1.29</ecNumber>
    </recommendedName>
</protein>
<evidence type="ECO:0000313" key="5">
    <source>
        <dbReference type="EMBL" id="GFY75159.1"/>
    </source>
</evidence>
<dbReference type="Gene3D" id="3.40.1490.10">
    <property type="entry name" value="Bit1"/>
    <property type="match status" value="1"/>
</dbReference>
<evidence type="ECO:0000313" key="6">
    <source>
        <dbReference type="Proteomes" id="UP000886998"/>
    </source>
</evidence>
<dbReference type="GO" id="GO:0005829">
    <property type="term" value="C:cytosol"/>
    <property type="evidence" value="ECO:0007669"/>
    <property type="project" value="TreeGrafter"/>
</dbReference>
<dbReference type="NCBIfam" id="TIGR00283">
    <property type="entry name" value="arch_pth2"/>
    <property type="match status" value="1"/>
</dbReference>
<evidence type="ECO:0000256" key="2">
    <source>
        <dbReference type="ARBA" id="ARBA00022801"/>
    </source>
</evidence>
<dbReference type="Proteomes" id="UP000886998">
    <property type="component" value="Unassembled WGS sequence"/>
</dbReference>
<organism evidence="5 6">
    <name type="scientific">Trichonephila inaurata madagascariensis</name>
    <dbReference type="NCBI Taxonomy" id="2747483"/>
    <lineage>
        <taxon>Eukaryota</taxon>
        <taxon>Metazoa</taxon>
        <taxon>Ecdysozoa</taxon>
        <taxon>Arthropoda</taxon>
        <taxon>Chelicerata</taxon>
        <taxon>Arachnida</taxon>
        <taxon>Araneae</taxon>
        <taxon>Araneomorphae</taxon>
        <taxon>Entelegynae</taxon>
        <taxon>Araneoidea</taxon>
        <taxon>Nephilidae</taxon>
        <taxon>Trichonephila</taxon>
        <taxon>Trichonephila inaurata</taxon>
    </lineage>
</organism>
<dbReference type="GO" id="GO:0004045">
    <property type="term" value="F:peptidyl-tRNA hydrolase activity"/>
    <property type="evidence" value="ECO:0007669"/>
    <property type="project" value="UniProtKB-EC"/>
</dbReference>
<dbReference type="CDD" id="cd02430">
    <property type="entry name" value="PTH2"/>
    <property type="match status" value="1"/>
</dbReference>
<dbReference type="NCBIfam" id="NF003314">
    <property type="entry name" value="PRK04322.1"/>
    <property type="match status" value="1"/>
</dbReference>
<dbReference type="PANTHER" id="PTHR12649:SF11">
    <property type="entry name" value="PEPTIDYL-TRNA HYDROLASE 2, MITOCHONDRIAL"/>
    <property type="match status" value="1"/>
</dbReference>
<reference evidence="5" key="1">
    <citation type="submission" date="2020-08" db="EMBL/GenBank/DDBJ databases">
        <title>Multicomponent nature underlies the extraordinary mechanical properties of spider dragline silk.</title>
        <authorList>
            <person name="Kono N."/>
            <person name="Nakamura H."/>
            <person name="Mori M."/>
            <person name="Yoshida Y."/>
            <person name="Ohtoshi R."/>
            <person name="Malay A.D."/>
            <person name="Moran D.A.P."/>
            <person name="Tomita M."/>
            <person name="Numata K."/>
            <person name="Arakawa K."/>
        </authorList>
    </citation>
    <scope>NUCLEOTIDE SEQUENCE</scope>
</reference>
<name>A0A8X6YP36_9ARAC</name>
<evidence type="ECO:0000256" key="1">
    <source>
        <dbReference type="ARBA" id="ARBA00013260"/>
    </source>
</evidence>
<gene>
    <name evidence="5" type="primary">PTRH2</name>
    <name evidence="5" type="ORF">TNIN_74141</name>
</gene>
<evidence type="ECO:0000256" key="3">
    <source>
        <dbReference type="ARBA" id="ARBA00038050"/>
    </source>
</evidence>
<keyword evidence="6" id="KW-1185">Reference proteome</keyword>
<dbReference type="Pfam" id="PF01981">
    <property type="entry name" value="PTH2"/>
    <property type="match status" value="1"/>
</dbReference>
<dbReference type="AlphaFoldDB" id="A0A8X6YP36"/>
<dbReference type="OrthoDB" id="1733656at2759"/>
<comment type="catalytic activity">
    <reaction evidence="4">
        <text>an N-acyl-L-alpha-aminoacyl-tRNA + H2O = an N-acyl-L-amino acid + a tRNA + H(+)</text>
        <dbReference type="Rhea" id="RHEA:54448"/>
        <dbReference type="Rhea" id="RHEA-COMP:10123"/>
        <dbReference type="Rhea" id="RHEA-COMP:13883"/>
        <dbReference type="ChEBI" id="CHEBI:15377"/>
        <dbReference type="ChEBI" id="CHEBI:15378"/>
        <dbReference type="ChEBI" id="CHEBI:59874"/>
        <dbReference type="ChEBI" id="CHEBI:78442"/>
        <dbReference type="ChEBI" id="CHEBI:138191"/>
        <dbReference type="EC" id="3.1.1.29"/>
    </reaction>
</comment>
<dbReference type="FunFam" id="3.40.1490.10:FF:000001">
    <property type="entry name" value="Peptidyl-tRNA hydrolase 2"/>
    <property type="match status" value="1"/>
</dbReference>
<sequence length="187" mass="19980">MTSDWRLASRAIHPATAVALSGSTPQTSSMGLISFGIGFCSGYVFRNTNYGSQIGNKLFAAYKVLKNETLQDYKLVLVVRDDLKMGYGKIAAQCSHASVMAYKNATLYNSEAACLWDAYAQAKIVLKTSSEKSLIELYETAKKFGLPASLVCDSGRTEVAPGSKTVIAVGPGPSSVVNKVTGHLKLL</sequence>
<dbReference type="InterPro" id="IPR023476">
    <property type="entry name" value="Pep_tRNA_hydro_II_dom_sf"/>
</dbReference>
<accession>A0A8X6YP36</accession>
<dbReference type="SUPFAM" id="SSF102462">
    <property type="entry name" value="Peptidyl-tRNA hydrolase II"/>
    <property type="match status" value="1"/>
</dbReference>
<dbReference type="InterPro" id="IPR002833">
    <property type="entry name" value="PTH2"/>
</dbReference>
<proteinExistence type="inferred from homology"/>
<keyword evidence="2 5" id="KW-0378">Hydrolase</keyword>
<dbReference type="EMBL" id="BMAV01021196">
    <property type="protein sequence ID" value="GFY75159.1"/>
    <property type="molecule type" value="Genomic_DNA"/>
</dbReference>
<dbReference type="EC" id="3.1.1.29" evidence="1"/>